<evidence type="ECO:0000313" key="1">
    <source>
        <dbReference type="EMBL" id="NYJ76113.1"/>
    </source>
</evidence>
<dbReference type="Proteomes" id="UP000571817">
    <property type="component" value="Unassembled WGS sequence"/>
</dbReference>
<dbReference type="EMBL" id="JACCFW010000001">
    <property type="protein sequence ID" value="NYJ76113.1"/>
    <property type="molecule type" value="Genomic_DNA"/>
</dbReference>
<keyword evidence="2" id="KW-1185">Reference proteome</keyword>
<proteinExistence type="predicted"/>
<evidence type="ECO:0008006" key="3">
    <source>
        <dbReference type="Google" id="ProtNLM"/>
    </source>
</evidence>
<evidence type="ECO:0000313" key="2">
    <source>
        <dbReference type="Proteomes" id="UP000571817"/>
    </source>
</evidence>
<dbReference type="RefSeq" id="WP_179483207.1">
    <property type="nucleotide sequence ID" value="NZ_JACCFW010000001.1"/>
</dbReference>
<comment type="caution">
    <text evidence="1">The sequence shown here is derived from an EMBL/GenBank/DDBJ whole genome shotgun (WGS) entry which is preliminary data.</text>
</comment>
<gene>
    <name evidence="1" type="ORF">HNR15_003076</name>
</gene>
<reference evidence="1 2" key="1">
    <citation type="submission" date="2020-07" db="EMBL/GenBank/DDBJ databases">
        <title>Sequencing the genomes of 1000 actinobacteria strains.</title>
        <authorList>
            <person name="Klenk H.-P."/>
        </authorList>
    </citation>
    <scope>NUCLEOTIDE SEQUENCE [LARGE SCALE GENOMIC DNA]</scope>
    <source>
        <strain evidence="1 2">DSM 29531</strain>
    </source>
</reference>
<accession>A0A853DJA1</accession>
<protein>
    <recommendedName>
        <fullName evidence="3">DUF4235 domain-containing protein</fullName>
    </recommendedName>
</protein>
<organism evidence="1 2">
    <name type="scientific">Allobranchiibius huperziae</name>
    <dbReference type="NCBI Taxonomy" id="1874116"/>
    <lineage>
        <taxon>Bacteria</taxon>
        <taxon>Bacillati</taxon>
        <taxon>Actinomycetota</taxon>
        <taxon>Actinomycetes</taxon>
        <taxon>Micrococcales</taxon>
        <taxon>Dermacoccaceae</taxon>
        <taxon>Allobranchiibius</taxon>
    </lineage>
</organism>
<dbReference type="AlphaFoldDB" id="A0A853DJA1"/>
<dbReference type="Pfam" id="PF14019">
    <property type="entry name" value="DUF4235"/>
    <property type="match status" value="1"/>
</dbReference>
<sequence>MGSIAWKVLSAATRLASTRVATKVTQTGWRAATGKKAPSDRYEPERSHAEATAFAVISAAMLAGATTLVERKVADYYMRSTGELAPPMQKAIDKREKKLQKEAEKR</sequence>
<dbReference type="InterPro" id="IPR025329">
    <property type="entry name" value="DUF4235"/>
</dbReference>
<name>A0A853DJA1_9MICO</name>